<name>A0A841QFR8_9PROT</name>
<dbReference type="EMBL" id="JACHIE010000006">
    <property type="protein sequence ID" value="MBB6457215.1"/>
    <property type="molecule type" value="Genomic_DNA"/>
</dbReference>
<comment type="caution">
    <text evidence="1">The sequence shown here is derived from an EMBL/GenBank/DDBJ whole genome shotgun (WGS) entry which is preliminary data.</text>
</comment>
<organism evidence="1 2">
    <name type="scientific">Acetobacter lovaniensis</name>
    <dbReference type="NCBI Taxonomy" id="104100"/>
    <lineage>
        <taxon>Bacteria</taxon>
        <taxon>Pseudomonadati</taxon>
        <taxon>Pseudomonadota</taxon>
        <taxon>Alphaproteobacteria</taxon>
        <taxon>Acetobacterales</taxon>
        <taxon>Acetobacteraceae</taxon>
        <taxon>Acetobacter</taxon>
    </lineage>
</organism>
<reference evidence="1 2" key="1">
    <citation type="submission" date="2020-08" db="EMBL/GenBank/DDBJ databases">
        <title>Genomic Encyclopedia of Type Strains, Phase IV (KMG-IV): sequencing the most valuable type-strain genomes for metagenomic binning, comparative biology and taxonomic classification.</title>
        <authorList>
            <person name="Goeker M."/>
        </authorList>
    </citation>
    <scope>NUCLEOTIDE SEQUENCE [LARGE SCALE GENOMIC DNA]</scope>
    <source>
        <strain evidence="1 2">DSM 4491</strain>
    </source>
</reference>
<evidence type="ECO:0000313" key="1">
    <source>
        <dbReference type="EMBL" id="MBB6457215.1"/>
    </source>
</evidence>
<keyword evidence="2" id="KW-1185">Reference proteome</keyword>
<evidence type="ECO:0000313" key="2">
    <source>
        <dbReference type="Proteomes" id="UP000578000"/>
    </source>
</evidence>
<dbReference type="AlphaFoldDB" id="A0A841QFR8"/>
<dbReference type="RefSeq" id="WP_166113376.1">
    <property type="nucleotide sequence ID" value="NZ_BAABDB010000007.1"/>
</dbReference>
<dbReference type="Proteomes" id="UP000578000">
    <property type="component" value="Unassembled WGS sequence"/>
</dbReference>
<sequence>MSATRTRKAWRVSIRGYDGESIEYAATAGKARYEAYLSVSDCNDAVTFADIRVLREHSADITFPPIPTEATSVSKIALEKLLHACGVTRERPEKCGYRSHFYCSSNNPQMLELVEAGLMESTKKGWGEGDCYFHATPVGQTAAFAMCPLYRGDDFAWPEVAA</sequence>
<protein>
    <submittedName>
        <fullName evidence="1">Uncharacterized protein</fullName>
    </submittedName>
</protein>
<proteinExistence type="predicted"/>
<gene>
    <name evidence="1" type="ORF">HNR55_001803</name>
</gene>
<accession>A0A841QFR8</accession>